<dbReference type="PANTHER" id="PTHR47990">
    <property type="entry name" value="2-OXOGLUTARATE (2OG) AND FE(II)-DEPENDENT OXYGENASE SUPERFAMILY PROTEIN-RELATED"/>
    <property type="match status" value="1"/>
</dbReference>
<organism evidence="4 5">
    <name type="scientific">Cytospora paraplurivora</name>
    <dbReference type="NCBI Taxonomy" id="2898453"/>
    <lineage>
        <taxon>Eukaryota</taxon>
        <taxon>Fungi</taxon>
        <taxon>Dikarya</taxon>
        <taxon>Ascomycota</taxon>
        <taxon>Pezizomycotina</taxon>
        <taxon>Sordariomycetes</taxon>
        <taxon>Sordariomycetidae</taxon>
        <taxon>Diaporthales</taxon>
        <taxon>Cytosporaceae</taxon>
        <taxon>Cytospora</taxon>
    </lineage>
</organism>
<name>A0AAN9TWZ4_9PEZI</name>
<keyword evidence="2" id="KW-0560">Oxidoreductase</keyword>
<dbReference type="GO" id="GO:0016491">
    <property type="term" value="F:oxidoreductase activity"/>
    <property type="evidence" value="ECO:0007669"/>
    <property type="project" value="UniProtKB-KW"/>
</dbReference>
<comment type="caution">
    <text evidence="4">The sequence shown here is derived from an EMBL/GenBank/DDBJ whole genome shotgun (WGS) entry which is preliminary data.</text>
</comment>
<keyword evidence="5" id="KW-1185">Reference proteome</keyword>
<keyword evidence="2" id="KW-0408">Iron</keyword>
<dbReference type="InterPro" id="IPR026992">
    <property type="entry name" value="DIOX_N"/>
</dbReference>
<protein>
    <recommendedName>
        <fullName evidence="3">Fe2OG dioxygenase domain-containing protein</fullName>
    </recommendedName>
</protein>
<dbReference type="InterPro" id="IPR044861">
    <property type="entry name" value="IPNS-like_FE2OG_OXY"/>
</dbReference>
<proteinExistence type="inferred from homology"/>
<accession>A0AAN9TWZ4</accession>
<dbReference type="InterPro" id="IPR005123">
    <property type="entry name" value="Oxoglu/Fe-dep_dioxygenase_dom"/>
</dbReference>
<gene>
    <name evidence="4" type="ORF">SLS53_008869</name>
</gene>
<dbReference type="SUPFAM" id="SSF51197">
    <property type="entry name" value="Clavaminate synthase-like"/>
    <property type="match status" value="1"/>
</dbReference>
<dbReference type="Pfam" id="PF14226">
    <property type="entry name" value="DIOX_N"/>
    <property type="match status" value="1"/>
</dbReference>
<reference evidence="4 5" key="1">
    <citation type="journal article" date="2023" name="PLoS ONE">
        <title>Cytospora paraplurivora sp. nov. isolated from orchards with fruit tree decline syndrome in Ontario, Canada.</title>
        <authorList>
            <person name="Ilyukhin E."/>
            <person name="Nguyen H.D.T."/>
            <person name="Castle A.J."/>
            <person name="Ellouze W."/>
        </authorList>
    </citation>
    <scope>NUCLEOTIDE SEQUENCE [LARGE SCALE GENOMIC DNA]</scope>
    <source>
        <strain evidence="4 5">FDS-564</strain>
    </source>
</reference>
<feature type="domain" description="Fe2OG dioxygenase" evidence="3">
    <location>
        <begin position="236"/>
        <end position="340"/>
    </location>
</feature>
<evidence type="ECO:0000259" key="3">
    <source>
        <dbReference type="PROSITE" id="PS51471"/>
    </source>
</evidence>
<evidence type="ECO:0000313" key="5">
    <source>
        <dbReference type="Proteomes" id="UP001320245"/>
    </source>
</evidence>
<dbReference type="InterPro" id="IPR050231">
    <property type="entry name" value="Iron_ascorbate_oxido_reductase"/>
</dbReference>
<evidence type="ECO:0000256" key="2">
    <source>
        <dbReference type="RuleBase" id="RU003682"/>
    </source>
</evidence>
<dbReference type="PROSITE" id="PS51471">
    <property type="entry name" value="FE2OG_OXY"/>
    <property type="match status" value="1"/>
</dbReference>
<evidence type="ECO:0000256" key="1">
    <source>
        <dbReference type="ARBA" id="ARBA00008056"/>
    </source>
</evidence>
<evidence type="ECO:0000313" key="4">
    <source>
        <dbReference type="EMBL" id="KAK7731067.1"/>
    </source>
</evidence>
<dbReference type="AlphaFoldDB" id="A0AAN9TWZ4"/>
<keyword evidence="2" id="KW-0479">Metal-binding</keyword>
<dbReference type="Gene3D" id="2.60.120.330">
    <property type="entry name" value="B-lactam Antibiotic, Isopenicillin N Synthase, Chain"/>
    <property type="match status" value="1"/>
</dbReference>
<dbReference type="EMBL" id="JAJSPL020000058">
    <property type="protein sequence ID" value="KAK7731067.1"/>
    <property type="molecule type" value="Genomic_DNA"/>
</dbReference>
<comment type="similarity">
    <text evidence="1 2">Belongs to the iron/ascorbate-dependent oxidoreductase family.</text>
</comment>
<dbReference type="Proteomes" id="UP001320245">
    <property type="component" value="Unassembled WGS sequence"/>
</dbReference>
<dbReference type="GO" id="GO:0044283">
    <property type="term" value="P:small molecule biosynthetic process"/>
    <property type="evidence" value="ECO:0007669"/>
    <property type="project" value="UniProtKB-ARBA"/>
</dbReference>
<dbReference type="GO" id="GO:0046872">
    <property type="term" value="F:metal ion binding"/>
    <property type="evidence" value="ECO:0007669"/>
    <property type="project" value="UniProtKB-KW"/>
</dbReference>
<dbReference type="InterPro" id="IPR027443">
    <property type="entry name" value="IPNS-like_sf"/>
</dbReference>
<sequence>MLTCGLLVLINWKLHSYFAQVRPLTGPQKASRDHVHDRLLIIVVLTVDVMASSGFYIPSVDIAPFIHDPSSDAAKGVIEKVRKACLSTGFFQIFGHGVPKHVQGSAFDAAATFFSLPADTKLSLQAGPSTGFKGYERLEGQSYSHDIKADMKEGFTMSTDYHEEHHLRTPLNGRPRFLTTPNIWPTVNIMTNAEEFRASLEAYQEAMVTLRGHVLRLIAATLPYGPHVFDEMDQEPACPLRYLHYPPMRDGTDTVKQQGASAHTDFSAVTMLLQGQQDGLEVLDYDTGEWHLVPPNPDAYVINLGDMMAKLLRGQYKSSMHRVINRAKTDRYSIVYFWDGNRDFELRPLDGTEADQKHMTCEEYMFDRLKFSFGRHEEKPEIKAQY</sequence>
<dbReference type="Pfam" id="PF03171">
    <property type="entry name" value="2OG-FeII_Oxy"/>
    <property type="match status" value="1"/>
</dbReference>